<dbReference type="RefSeq" id="XP_030763155.1">
    <property type="nucleotide sequence ID" value="XM_030907295.1"/>
</dbReference>
<proteinExistence type="predicted"/>
<dbReference type="AlphaFoldDB" id="A0A6J2YJW0"/>
<reference evidence="3" key="1">
    <citation type="submission" date="2025-08" db="UniProtKB">
        <authorList>
            <consortium name="RefSeq"/>
        </authorList>
    </citation>
    <scope>IDENTIFICATION</scope>
    <source>
        <tissue evidence="3">Gonads</tissue>
    </source>
</reference>
<evidence type="ECO:0000256" key="1">
    <source>
        <dbReference type="SAM" id="MobiDB-lite"/>
    </source>
</evidence>
<accession>A0A6J2YJW0</accession>
<dbReference type="OrthoDB" id="10607688at2759"/>
<name>A0A6J2YJW0_SITOR</name>
<evidence type="ECO:0000313" key="2">
    <source>
        <dbReference type="Proteomes" id="UP000504635"/>
    </source>
</evidence>
<organism evidence="2 3">
    <name type="scientific">Sitophilus oryzae</name>
    <name type="common">Rice weevil</name>
    <name type="synonym">Curculio oryzae</name>
    <dbReference type="NCBI Taxonomy" id="7048"/>
    <lineage>
        <taxon>Eukaryota</taxon>
        <taxon>Metazoa</taxon>
        <taxon>Ecdysozoa</taxon>
        <taxon>Arthropoda</taxon>
        <taxon>Hexapoda</taxon>
        <taxon>Insecta</taxon>
        <taxon>Pterygota</taxon>
        <taxon>Neoptera</taxon>
        <taxon>Endopterygota</taxon>
        <taxon>Coleoptera</taxon>
        <taxon>Polyphaga</taxon>
        <taxon>Cucujiformia</taxon>
        <taxon>Curculionidae</taxon>
        <taxon>Dryophthorinae</taxon>
        <taxon>Sitophilus</taxon>
    </lineage>
</organism>
<evidence type="ECO:0000313" key="3">
    <source>
        <dbReference type="RefSeq" id="XP_030763155.1"/>
    </source>
</evidence>
<dbReference type="KEGG" id="soy:115887798"/>
<protein>
    <submittedName>
        <fullName evidence="3">Uncharacterized protein LOC115887798</fullName>
    </submittedName>
</protein>
<feature type="region of interest" description="Disordered" evidence="1">
    <location>
        <begin position="31"/>
        <end position="69"/>
    </location>
</feature>
<feature type="compositionally biased region" description="Polar residues" evidence="1">
    <location>
        <begin position="57"/>
        <end position="67"/>
    </location>
</feature>
<dbReference type="GeneID" id="115887798"/>
<gene>
    <name evidence="3" type="primary">LOC115887798</name>
</gene>
<sequence>MTRGNIKPSNVSQESETQSWSEAIVLIDGQRVEGESEILSSTPISESPMEVEDETSNTESEATSLHSENPAKLIKPRTASVNQNIQNLRLKKNIEKNEFKKRKNDSIDSLVSTCVQIGQNIETIVKDSVDKNTVNNLPENKANYHFLLAMMVYMEKLPDVIKLRLQSNFLEQLANEVEKLGL</sequence>
<dbReference type="InParanoid" id="A0A6J2YJW0"/>
<dbReference type="Proteomes" id="UP000504635">
    <property type="component" value="Unplaced"/>
</dbReference>
<keyword evidence="2" id="KW-1185">Reference proteome</keyword>